<accession>A0A4Y3PB82</accession>
<dbReference type="PANTHER" id="PTHR23502:SF132">
    <property type="entry name" value="POLYAMINE TRANSPORTER 2-RELATED"/>
    <property type="match status" value="1"/>
</dbReference>
<evidence type="ECO:0000256" key="4">
    <source>
        <dbReference type="ARBA" id="ARBA00022475"/>
    </source>
</evidence>
<comment type="similarity">
    <text evidence="2 8">Belongs to the major facilitator superfamily. Bcr/CmlA family.</text>
</comment>
<evidence type="ECO:0000313" key="11">
    <source>
        <dbReference type="Proteomes" id="UP000316882"/>
    </source>
</evidence>
<evidence type="ECO:0000256" key="1">
    <source>
        <dbReference type="ARBA" id="ARBA00004651"/>
    </source>
</evidence>
<dbReference type="PANTHER" id="PTHR23502">
    <property type="entry name" value="MAJOR FACILITATOR SUPERFAMILY"/>
    <property type="match status" value="1"/>
</dbReference>
<gene>
    <name evidence="10" type="primary">tcaB</name>
    <name evidence="10" type="ORF">BPA01_04130</name>
</gene>
<protein>
    <recommendedName>
        <fullName evidence="8">Bcr/CflA family efflux transporter</fullName>
    </recommendedName>
</protein>
<dbReference type="InterPro" id="IPR001958">
    <property type="entry name" value="Tet-R_TetA/multi-R_MdtG-like"/>
</dbReference>
<dbReference type="FunFam" id="1.20.1720.10:FF:000005">
    <property type="entry name" value="Bcr/CflA family efflux transporter"/>
    <property type="match status" value="1"/>
</dbReference>
<dbReference type="GO" id="GO:1990961">
    <property type="term" value="P:xenobiotic detoxification by transmembrane export across the plasma membrane"/>
    <property type="evidence" value="ECO:0007669"/>
    <property type="project" value="InterPro"/>
</dbReference>
<keyword evidence="11" id="KW-1185">Reference proteome</keyword>
<sequence>MLFIPQQKGWNIPLNHVAKELDSSALAENKTRRLWIATILGSLSAFGPLSLDMYLPALPLLADDLSTSTSMAQLSLTACLIGLSVGQLFAGPISDVRGRRMPLLIGLILYALSSFLCAVAPSIYTFIFLRFVQGLAGSAGIVIARATVRDLYSGTELTKFFALLMLINGIAPIAAPIVGGQLLEFTSWHGVFVALGLIGAVMLLVVLLGLPETLPVNRRSKAGIGNTLATFGGLVKDRVFMGYALSQGLVTAAMFAYIAGSPFVFQKIFGVSPQGFSMIFAMNGVGIIIASQITGRLAGKVKETKLFVTGILLAGLGGITLLAMILLDAGLVAVLVPLFFVVSSVGIVGATGFSLAMQNQSKAAGSASALQGLLSFISGGIVAPLVGIGGEGTAVPMGIVMALATIGSIVCYLFMIRRKAA</sequence>
<dbReference type="PRINTS" id="PR01035">
    <property type="entry name" value="TCRTETA"/>
</dbReference>
<evidence type="ECO:0000256" key="6">
    <source>
        <dbReference type="ARBA" id="ARBA00022989"/>
    </source>
</evidence>
<comment type="caution">
    <text evidence="10">The sequence shown here is derived from an EMBL/GenBank/DDBJ whole genome shotgun (WGS) entry which is preliminary data.</text>
</comment>
<feature type="transmembrane region" description="Helical" evidence="8">
    <location>
        <begin position="394"/>
        <end position="415"/>
    </location>
</feature>
<feature type="transmembrane region" description="Helical" evidence="8">
    <location>
        <begin position="306"/>
        <end position="327"/>
    </location>
</feature>
<keyword evidence="7 8" id="KW-0472">Membrane</keyword>
<dbReference type="AlphaFoldDB" id="A0A4Y3PB82"/>
<evidence type="ECO:0000259" key="9">
    <source>
        <dbReference type="PROSITE" id="PS50850"/>
    </source>
</evidence>
<name>A0A4Y3PB82_BREPA</name>
<feature type="transmembrane region" description="Helical" evidence="8">
    <location>
        <begin position="369"/>
        <end position="388"/>
    </location>
</feature>
<dbReference type="Pfam" id="PF07690">
    <property type="entry name" value="MFS_1"/>
    <property type="match status" value="1"/>
</dbReference>
<feature type="transmembrane region" description="Helical" evidence="8">
    <location>
        <begin position="127"/>
        <end position="148"/>
    </location>
</feature>
<keyword evidence="3 8" id="KW-0813">Transport</keyword>
<dbReference type="GO" id="GO:0042910">
    <property type="term" value="F:xenobiotic transmembrane transporter activity"/>
    <property type="evidence" value="ECO:0007669"/>
    <property type="project" value="InterPro"/>
</dbReference>
<feature type="transmembrane region" description="Helical" evidence="8">
    <location>
        <begin position="188"/>
        <end position="210"/>
    </location>
</feature>
<feature type="transmembrane region" description="Helical" evidence="8">
    <location>
        <begin position="240"/>
        <end position="264"/>
    </location>
</feature>
<feature type="transmembrane region" description="Helical" evidence="8">
    <location>
        <begin position="160"/>
        <end position="182"/>
    </location>
</feature>
<feature type="transmembrane region" description="Helical" evidence="8">
    <location>
        <begin position="102"/>
        <end position="121"/>
    </location>
</feature>
<dbReference type="CDD" id="cd17320">
    <property type="entry name" value="MFS_MdfA_MDR_like"/>
    <property type="match status" value="1"/>
</dbReference>
<keyword evidence="6 8" id="KW-1133">Transmembrane helix</keyword>
<feature type="transmembrane region" description="Helical" evidence="8">
    <location>
        <begin position="333"/>
        <end position="357"/>
    </location>
</feature>
<feature type="domain" description="Major facilitator superfamily (MFS) profile" evidence="9">
    <location>
        <begin position="33"/>
        <end position="419"/>
    </location>
</feature>
<dbReference type="EMBL" id="BJMH01000002">
    <property type="protein sequence ID" value="GEB30833.1"/>
    <property type="molecule type" value="Genomic_DNA"/>
</dbReference>
<dbReference type="InterPro" id="IPR011701">
    <property type="entry name" value="MFS"/>
</dbReference>
<dbReference type="Gene3D" id="1.20.1720.10">
    <property type="entry name" value="Multidrug resistance protein D"/>
    <property type="match status" value="1"/>
</dbReference>
<evidence type="ECO:0000256" key="8">
    <source>
        <dbReference type="RuleBase" id="RU365088"/>
    </source>
</evidence>
<feature type="transmembrane region" description="Helical" evidence="8">
    <location>
        <begin position="34"/>
        <end position="51"/>
    </location>
</feature>
<dbReference type="STRING" id="54914.AV540_08120"/>
<evidence type="ECO:0000256" key="5">
    <source>
        <dbReference type="ARBA" id="ARBA00022692"/>
    </source>
</evidence>
<evidence type="ECO:0000256" key="7">
    <source>
        <dbReference type="ARBA" id="ARBA00023136"/>
    </source>
</evidence>
<dbReference type="InterPro" id="IPR020846">
    <property type="entry name" value="MFS_dom"/>
</dbReference>
<dbReference type="NCBIfam" id="TIGR00710">
    <property type="entry name" value="efflux_Bcr_CflA"/>
    <property type="match status" value="1"/>
</dbReference>
<keyword evidence="4 8" id="KW-1003">Cell membrane</keyword>
<dbReference type="Proteomes" id="UP000316882">
    <property type="component" value="Unassembled WGS sequence"/>
</dbReference>
<evidence type="ECO:0000313" key="10">
    <source>
        <dbReference type="EMBL" id="GEB30833.1"/>
    </source>
</evidence>
<dbReference type="InterPro" id="IPR036259">
    <property type="entry name" value="MFS_trans_sf"/>
</dbReference>
<dbReference type="PROSITE" id="PS50850">
    <property type="entry name" value="MFS"/>
    <property type="match status" value="1"/>
</dbReference>
<evidence type="ECO:0000256" key="3">
    <source>
        <dbReference type="ARBA" id="ARBA00022448"/>
    </source>
</evidence>
<reference evidence="10 11" key="1">
    <citation type="submission" date="2019-06" db="EMBL/GenBank/DDBJ databases">
        <title>Whole genome shotgun sequence of Brevibacillus parabrevis NBRC 12334.</title>
        <authorList>
            <person name="Hosoyama A."/>
            <person name="Uohara A."/>
            <person name="Ohji S."/>
            <person name="Ichikawa N."/>
        </authorList>
    </citation>
    <scope>NUCLEOTIDE SEQUENCE [LARGE SCALE GENOMIC DNA]</scope>
    <source>
        <strain evidence="10 11">NBRC 12334</strain>
    </source>
</reference>
<dbReference type="SUPFAM" id="SSF103473">
    <property type="entry name" value="MFS general substrate transporter"/>
    <property type="match status" value="1"/>
</dbReference>
<proteinExistence type="inferred from homology"/>
<dbReference type="InterPro" id="IPR004812">
    <property type="entry name" value="Efflux_drug-R_Bcr/CmlA"/>
</dbReference>
<keyword evidence="5 8" id="KW-0812">Transmembrane</keyword>
<comment type="subcellular location">
    <subcellularLocation>
        <location evidence="1 8">Cell membrane</location>
        <topology evidence="1 8">Multi-pass membrane protein</topology>
    </subcellularLocation>
</comment>
<feature type="transmembrane region" description="Helical" evidence="8">
    <location>
        <begin position="276"/>
        <end position="294"/>
    </location>
</feature>
<organism evidence="10 11">
    <name type="scientific">Brevibacillus parabrevis</name>
    <dbReference type="NCBI Taxonomy" id="54914"/>
    <lineage>
        <taxon>Bacteria</taxon>
        <taxon>Bacillati</taxon>
        <taxon>Bacillota</taxon>
        <taxon>Bacilli</taxon>
        <taxon>Bacillales</taxon>
        <taxon>Paenibacillaceae</taxon>
        <taxon>Brevibacillus</taxon>
    </lineage>
</organism>
<dbReference type="GO" id="GO:0005886">
    <property type="term" value="C:plasma membrane"/>
    <property type="evidence" value="ECO:0007669"/>
    <property type="project" value="UniProtKB-SubCell"/>
</dbReference>
<evidence type="ECO:0000256" key="2">
    <source>
        <dbReference type="ARBA" id="ARBA00006236"/>
    </source>
</evidence>
<feature type="transmembrane region" description="Helical" evidence="8">
    <location>
        <begin position="71"/>
        <end position="90"/>
    </location>
</feature>